<feature type="region of interest" description="Disordered" evidence="1">
    <location>
        <begin position="575"/>
        <end position="595"/>
    </location>
</feature>
<gene>
    <name evidence="3" type="ORF">Alo02nite_76120</name>
    <name evidence="4" type="ORF">BJ964_006782</name>
</gene>
<evidence type="ECO:0000259" key="2">
    <source>
        <dbReference type="Pfam" id="PF04738"/>
    </source>
</evidence>
<evidence type="ECO:0000313" key="3">
    <source>
        <dbReference type="EMBL" id="GIE44714.1"/>
    </source>
</evidence>
<dbReference type="InterPro" id="IPR006827">
    <property type="entry name" value="Lant_deHydtase_N"/>
</dbReference>
<keyword evidence="6" id="KW-1185">Reference proteome</keyword>
<dbReference type="Proteomes" id="UP000631312">
    <property type="component" value="Unassembled WGS sequence"/>
</dbReference>
<evidence type="ECO:0000313" key="6">
    <source>
        <dbReference type="Proteomes" id="UP000631312"/>
    </source>
</evidence>
<reference evidence="4 5" key="1">
    <citation type="submission" date="2020-08" db="EMBL/GenBank/DDBJ databases">
        <title>Sequencing the genomes of 1000 actinobacteria strains.</title>
        <authorList>
            <person name="Klenk H.-P."/>
        </authorList>
    </citation>
    <scope>NUCLEOTIDE SEQUENCE [LARGE SCALE GENOMIC DNA]</scope>
    <source>
        <strain evidence="4 5">DSM 43150</strain>
    </source>
</reference>
<sequence>MPIAHHRYHLVGPVLVRASTFPEHPLPPPPDPTATIEQAWAWLAAAWADPILQEAVTLATPDLAARMRRLVDAPGEASERNIRRAVAAITTYLMRWQRRATPFGLFAGVTTATVGAAAASFGENHRSAIRADADWLAQIVDKLDQDHELRRRLTVVADNSMVVRGGRVFVTQRPQPGPEKPGPVRETSTRCTRVVAAALRAATHPIGFEDLLARLCSDLHADRASVEALLHGLVDGRFLITGLRPPSTAVDGLSHVLHTLEAAGVEDIPRVAPTATRLNRVHTLLTQHNTATDVAAQAGLRRSATELMSNLATTTTHPLAADVRLDAEVRVSTEVLDEVARAAEVLLRLTSQPFGPQAWLDYHVRFRNRYGPGALVPVRELLADSGLGYPHGYLGTPAARPVWRTVTQRDVHLLRLVQQAMLDGTDEIRLSATDIAALTVGNHTSVMPPERIELGVTVHACSALALDRGDFELRIIGAPRTPTSMIGRFVYLLDASDRDRVAQTYTTVAEADGGAVTAQLSFPPRRIHNGNVTSTGRLQPQTVSIAEHPDGDGTSLDDLAVTADAEQLYLERSATGSLPSRHESPQHHPATPPHF</sequence>
<dbReference type="AlphaFoldDB" id="A0A7W7HLD2"/>
<organism evidence="4 5">
    <name type="scientific">Actinoplanes lobatus</name>
    <dbReference type="NCBI Taxonomy" id="113568"/>
    <lineage>
        <taxon>Bacteria</taxon>
        <taxon>Bacillati</taxon>
        <taxon>Actinomycetota</taxon>
        <taxon>Actinomycetes</taxon>
        <taxon>Micromonosporales</taxon>
        <taxon>Micromonosporaceae</taxon>
        <taxon>Actinoplanes</taxon>
    </lineage>
</organism>
<dbReference type="EMBL" id="BOMP01000141">
    <property type="protein sequence ID" value="GIE44714.1"/>
    <property type="molecule type" value="Genomic_DNA"/>
</dbReference>
<evidence type="ECO:0000313" key="5">
    <source>
        <dbReference type="Proteomes" id="UP000590511"/>
    </source>
</evidence>
<evidence type="ECO:0000256" key="1">
    <source>
        <dbReference type="SAM" id="MobiDB-lite"/>
    </source>
</evidence>
<accession>A0A7W7HLD2</accession>
<reference evidence="3 6" key="2">
    <citation type="submission" date="2021-01" db="EMBL/GenBank/DDBJ databases">
        <title>Whole genome shotgun sequence of Actinoplanes lobatus NBRC 12513.</title>
        <authorList>
            <person name="Komaki H."/>
            <person name="Tamura T."/>
        </authorList>
    </citation>
    <scope>NUCLEOTIDE SEQUENCE [LARGE SCALE GENOMIC DNA]</scope>
    <source>
        <strain evidence="3 6">NBRC 12513</strain>
    </source>
</reference>
<feature type="domain" description="Lantibiotic dehydratase N-terminal" evidence="2">
    <location>
        <begin position="48"/>
        <end position="576"/>
    </location>
</feature>
<dbReference type="EMBL" id="JACHNC010000001">
    <property type="protein sequence ID" value="MBB4752621.1"/>
    <property type="molecule type" value="Genomic_DNA"/>
</dbReference>
<dbReference type="RefSeq" id="WP_188124431.1">
    <property type="nucleotide sequence ID" value="NZ_BOMP01000141.1"/>
</dbReference>
<protein>
    <recommendedName>
        <fullName evidence="2">Lantibiotic dehydratase N-terminal domain-containing protein</fullName>
    </recommendedName>
</protein>
<evidence type="ECO:0000313" key="4">
    <source>
        <dbReference type="EMBL" id="MBB4752621.1"/>
    </source>
</evidence>
<dbReference type="Proteomes" id="UP000590511">
    <property type="component" value="Unassembled WGS sequence"/>
</dbReference>
<proteinExistence type="predicted"/>
<dbReference type="Pfam" id="PF04738">
    <property type="entry name" value="Lant_dehydr_N"/>
    <property type="match status" value="1"/>
</dbReference>
<comment type="caution">
    <text evidence="4">The sequence shown here is derived from an EMBL/GenBank/DDBJ whole genome shotgun (WGS) entry which is preliminary data.</text>
</comment>
<name>A0A7W7HLD2_9ACTN</name>